<keyword evidence="4" id="KW-1003">Cell membrane</keyword>
<dbReference type="SUPFAM" id="SSF161098">
    <property type="entry name" value="MetI-like"/>
    <property type="match status" value="1"/>
</dbReference>
<feature type="transmembrane region" description="Helical" evidence="8">
    <location>
        <begin position="110"/>
        <end position="128"/>
    </location>
</feature>
<dbReference type="GO" id="GO:0042597">
    <property type="term" value="C:periplasmic space"/>
    <property type="evidence" value="ECO:0007669"/>
    <property type="project" value="InterPro"/>
</dbReference>
<keyword evidence="7 8" id="KW-0472">Membrane</keyword>
<dbReference type="Pfam" id="PF00528">
    <property type="entry name" value="BPD_transp_1"/>
    <property type="match status" value="1"/>
</dbReference>
<dbReference type="GO" id="GO:0055085">
    <property type="term" value="P:transmembrane transport"/>
    <property type="evidence" value="ECO:0007669"/>
    <property type="project" value="InterPro"/>
</dbReference>
<evidence type="ECO:0000256" key="2">
    <source>
        <dbReference type="ARBA" id="ARBA00007069"/>
    </source>
</evidence>
<feature type="transmembrane region" description="Helical" evidence="8">
    <location>
        <begin position="275"/>
        <end position="293"/>
    </location>
</feature>
<feature type="transmembrane region" description="Helical" evidence="8">
    <location>
        <begin position="235"/>
        <end position="255"/>
    </location>
</feature>
<keyword evidence="5 8" id="KW-0812">Transmembrane</keyword>
<feature type="transmembrane region" description="Helical" evidence="8">
    <location>
        <begin position="65"/>
        <end position="89"/>
    </location>
</feature>
<evidence type="ECO:0000256" key="4">
    <source>
        <dbReference type="ARBA" id="ARBA00022475"/>
    </source>
</evidence>
<dbReference type="PROSITE" id="PS50928">
    <property type="entry name" value="ABC_TM1"/>
    <property type="match status" value="1"/>
</dbReference>
<dbReference type="InterPro" id="IPR001188">
    <property type="entry name" value="Sperm_putr-bd"/>
</dbReference>
<comment type="caution">
    <text evidence="10">The sequence shown here is derived from an EMBL/GenBank/DDBJ whole genome shotgun (WGS) entry which is preliminary data.</text>
</comment>
<dbReference type="Gene3D" id="3.40.190.10">
    <property type="entry name" value="Periplasmic binding protein-like II"/>
    <property type="match status" value="2"/>
</dbReference>
<evidence type="ECO:0000313" key="11">
    <source>
        <dbReference type="Proteomes" id="UP000261032"/>
    </source>
</evidence>
<comment type="subcellular location">
    <subcellularLocation>
        <location evidence="1 8">Cell membrane</location>
        <topology evidence="1 8">Multi-pass membrane protein</topology>
    </subcellularLocation>
</comment>
<dbReference type="InterPro" id="IPR000515">
    <property type="entry name" value="MetI-like"/>
</dbReference>
<evidence type="ECO:0000256" key="1">
    <source>
        <dbReference type="ARBA" id="ARBA00004651"/>
    </source>
</evidence>
<protein>
    <submittedName>
        <fullName evidence="10">Extracellular solute-binding protein</fullName>
    </submittedName>
</protein>
<dbReference type="InterPro" id="IPR051789">
    <property type="entry name" value="Bact_Polyamine_Transport"/>
</dbReference>
<evidence type="ECO:0000313" key="10">
    <source>
        <dbReference type="EMBL" id="RGD86598.1"/>
    </source>
</evidence>
<evidence type="ECO:0000256" key="5">
    <source>
        <dbReference type="ARBA" id="ARBA00022692"/>
    </source>
</evidence>
<dbReference type="GO" id="GO:0019808">
    <property type="term" value="F:polyamine binding"/>
    <property type="evidence" value="ECO:0007669"/>
    <property type="project" value="InterPro"/>
</dbReference>
<keyword evidence="3 8" id="KW-0813">Transport</keyword>
<dbReference type="InterPro" id="IPR035906">
    <property type="entry name" value="MetI-like_sf"/>
</dbReference>
<gene>
    <name evidence="10" type="ORF">DXB93_03570</name>
</gene>
<evidence type="ECO:0000256" key="7">
    <source>
        <dbReference type="ARBA" id="ARBA00023136"/>
    </source>
</evidence>
<dbReference type="AlphaFoldDB" id="A0A3E3EGT8"/>
<dbReference type="CDD" id="cd06261">
    <property type="entry name" value="TM_PBP2"/>
    <property type="match status" value="1"/>
</dbReference>
<evidence type="ECO:0000259" key="9">
    <source>
        <dbReference type="PROSITE" id="PS50928"/>
    </source>
</evidence>
<name>A0A3E3EGT8_9FIRM</name>
<keyword evidence="6 8" id="KW-1133">Transmembrane helix</keyword>
<feature type="domain" description="ABC transmembrane type-1" evidence="9">
    <location>
        <begin position="66"/>
        <end position="253"/>
    </location>
</feature>
<organism evidence="10 11">
    <name type="scientific">Thomasclavelia ramosa</name>
    <dbReference type="NCBI Taxonomy" id="1547"/>
    <lineage>
        <taxon>Bacteria</taxon>
        <taxon>Bacillati</taxon>
        <taxon>Bacillota</taxon>
        <taxon>Erysipelotrichia</taxon>
        <taxon>Erysipelotrichales</taxon>
        <taxon>Coprobacillaceae</taxon>
        <taxon>Thomasclavelia</taxon>
    </lineage>
</organism>
<evidence type="ECO:0000256" key="6">
    <source>
        <dbReference type="ARBA" id="ARBA00022989"/>
    </source>
</evidence>
<reference evidence="10 11" key="1">
    <citation type="submission" date="2018-08" db="EMBL/GenBank/DDBJ databases">
        <title>A genome reference for cultivated species of the human gut microbiota.</title>
        <authorList>
            <person name="Zou Y."/>
            <person name="Xue W."/>
            <person name="Luo G."/>
        </authorList>
    </citation>
    <scope>NUCLEOTIDE SEQUENCE [LARGE SCALE GENOMIC DNA]</scope>
    <source>
        <strain evidence="10 11">OM06-4</strain>
    </source>
</reference>
<dbReference type="Pfam" id="PF13416">
    <property type="entry name" value="SBP_bac_8"/>
    <property type="match status" value="1"/>
</dbReference>
<feature type="transmembrane region" description="Helical" evidence="8">
    <location>
        <begin position="12"/>
        <end position="36"/>
    </location>
</feature>
<sequence>MKKLKNFKFNFNSSLWIGFALAFLYLPLVIMAIFSFNDSKSLSSWSGFSLRWYQELFVNQQMIDAIVVSVSIAILSTVISTVLGTITAIGVSKSKPLLRKLVLQVNNLPIMNPDIVTGISLMLLFSFIKVEKGYLTMLLAHVAFCTPFVITNVLPKVRQLDVNLADAAMDLGATPFQALTKVIIPQIKPGIISGALLAFTMSFDDFIISYFVSGNGIENISIVIYNMSKRTNPSIYALATIILVVVLLFVAIGTLVPKFFPKATNKLLSSKTAKIVIAVCLVLSVVWSISTGVSRKTLRVYNWGEYIDKTVISDFEDKFDCRIIYETFDSNEIMYTKYMSGNSYDVLVPSEYMIERMIKEDLLQPVDKSLIPNLDNINEGILGQSFDLSNNYWVPYFCGNVGILYDKTVVDEKDLEAGWSILRNTKYKNQIYMYDSERDSFMVALKALGYSMNTTKEREINEAYQWLLEQREEMNPVYVGDESIDTMISGVKAMAIMYSGDTAAVMSENPNMGYYMPKEGTNVWFDGFVISKECKQTKLANEFINYMISDKVSYKNTVEVGYLTANVNAAAQAEKEEFKDISAYGLRTGPNDEVFAYQDNAVKEMYNSRWTKVKAK</sequence>
<dbReference type="SUPFAM" id="SSF53850">
    <property type="entry name" value="Periplasmic binding protein-like II"/>
    <property type="match status" value="1"/>
</dbReference>
<dbReference type="CDD" id="cd13663">
    <property type="entry name" value="PBP2_PotD_PotF_like_2"/>
    <property type="match status" value="1"/>
</dbReference>
<dbReference type="GO" id="GO:0005886">
    <property type="term" value="C:plasma membrane"/>
    <property type="evidence" value="ECO:0007669"/>
    <property type="project" value="UniProtKB-SubCell"/>
</dbReference>
<evidence type="ECO:0000256" key="3">
    <source>
        <dbReference type="ARBA" id="ARBA00022448"/>
    </source>
</evidence>
<evidence type="ECO:0000256" key="8">
    <source>
        <dbReference type="RuleBase" id="RU363032"/>
    </source>
</evidence>
<comment type="similarity">
    <text evidence="2">Belongs to the binding-protein-dependent transport system permease family. CysTW subfamily.</text>
</comment>
<feature type="transmembrane region" description="Helical" evidence="8">
    <location>
        <begin position="134"/>
        <end position="154"/>
    </location>
</feature>
<dbReference type="PANTHER" id="PTHR43848">
    <property type="entry name" value="PUTRESCINE TRANSPORT SYSTEM PERMEASE PROTEIN POTI"/>
    <property type="match status" value="1"/>
</dbReference>
<dbReference type="GO" id="GO:0015846">
    <property type="term" value="P:polyamine transport"/>
    <property type="evidence" value="ECO:0007669"/>
    <property type="project" value="InterPro"/>
</dbReference>
<dbReference type="Proteomes" id="UP000261032">
    <property type="component" value="Unassembled WGS sequence"/>
</dbReference>
<proteinExistence type="inferred from homology"/>
<dbReference type="PRINTS" id="PR00909">
    <property type="entry name" value="SPERMDNBNDNG"/>
</dbReference>
<dbReference type="EMBL" id="QUSL01000004">
    <property type="protein sequence ID" value="RGD86598.1"/>
    <property type="molecule type" value="Genomic_DNA"/>
</dbReference>
<dbReference type="InterPro" id="IPR006059">
    <property type="entry name" value="SBP"/>
</dbReference>
<dbReference type="Gene3D" id="1.10.3720.10">
    <property type="entry name" value="MetI-like"/>
    <property type="match status" value="1"/>
</dbReference>
<dbReference type="RefSeq" id="WP_117580551.1">
    <property type="nucleotide sequence ID" value="NZ_QUSL01000004.1"/>
</dbReference>
<accession>A0A3E3EGT8</accession>
<dbReference type="PANTHER" id="PTHR43848:SF2">
    <property type="entry name" value="PUTRESCINE TRANSPORT SYSTEM PERMEASE PROTEIN POTI"/>
    <property type="match status" value="1"/>
</dbReference>